<reference evidence="2 3" key="1">
    <citation type="submission" date="2019-05" db="EMBL/GenBank/DDBJ databases">
        <authorList>
            <consortium name="Science for Life Laboratories"/>
        </authorList>
    </citation>
    <scope>NUCLEOTIDE SEQUENCE [LARGE SCALE GENOMIC DNA]</scope>
    <source>
        <strain evidence="2">Soil9</strain>
    </source>
</reference>
<dbReference type="Proteomes" id="UP000464178">
    <property type="component" value="Chromosome"/>
</dbReference>
<sequence length="160" mass="17740">MTIREATESDWPHVWALFQSVAASGDVFAYDESTTEATARKLWFDAPAACFVCEEDGRFAGTYYVRPNHPGRGAHVANAGYMVSPDFRGRGLAVAMCQHSLETAKRLGFTAMQFNFVVSTNASAVRAWERCGFAVIGRLSGAFHHKELSFVDAFVMFREL</sequence>
<accession>A0A6P2CR27</accession>
<dbReference type="PANTHER" id="PTHR43138">
    <property type="entry name" value="ACETYLTRANSFERASE, GNAT FAMILY"/>
    <property type="match status" value="1"/>
</dbReference>
<gene>
    <name evidence="2" type="ORF">SOIL9_66970</name>
</gene>
<feature type="domain" description="N-acetyltransferase" evidence="1">
    <location>
        <begin position="1"/>
        <end position="160"/>
    </location>
</feature>
<dbReference type="PANTHER" id="PTHR43138:SF1">
    <property type="entry name" value="N-ACETYLTRANSFERASE ACA1"/>
    <property type="match status" value="1"/>
</dbReference>
<dbReference type="InterPro" id="IPR016181">
    <property type="entry name" value="Acyl_CoA_acyltransferase"/>
</dbReference>
<organism evidence="2 3">
    <name type="scientific">Gemmata massiliana</name>
    <dbReference type="NCBI Taxonomy" id="1210884"/>
    <lineage>
        <taxon>Bacteria</taxon>
        <taxon>Pseudomonadati</taxon>
        <taxon>Planctomycetota</taxon>
        <taxon>Planctomycetia</taxon>
        <taxon>Gemmatales</taxon>
        <taxon>Gemmataceae</taxon>
        <taxon>Gemmata</taxon>
    </lineage>
</organism>
<dbReference type="GO" id="GO:0016747">
    <property type="term" value="F:acyltransferase activity, transferring groups other than amino-acyl groups"/>
    <property type="evidence" value="ECO:0007669"/>
    <property type="project" value="InterPro"/>
</dbReference>
<dbReference type="Gene3D" id="3.40.630.30">
    <property type="match status" value="1"/>
</dbReference>
<proteinExistence type="predicted"/>
<evidence type="ECO:0000313" key="2">
    <source>
        <dbReference type="EMBL" id="VTR91017.1"/>
    </source>
</evidence>
<dbReference type="SUPFAM" id="SSF55729">
    <property type="entry name" value="Acyl-CoA N-acyltransferases (Nat)"/>
    <property type="match status" value="1"/>
</dbReference>
<dbReference type="InterPro" id="IPR000182">
    <property type="entry name" value="GNAT_dom"/>
</dbReference>
<dbReference type="InterPro" id="IPR052742">
    <property type="entry name" value="Mito_N-acetyltransferase"/>
</dbReference>
<dbReference type="KEGG" id="gms:SOIL9_66970"/>
<dbReference type="RefSeq" id="WP_162666074.1">
    <property type="nucleotide sequence ID" value="NZ_LR593886.1"/>
</dbReference>
<protein>
    <recommendedName>
        <fullName evidence="1">N-acetyltransferase domain-containing protein</fullName>
    </recommendedName>
</protein>
<name>A0A6P2CR27_9BACT</name>
<dbReference type="CDD" id="cd04301">
    <property type="entry name" value="NAT_SF"/>
    <property type="match status" value="1"/>
</dbReference>
<keyword evidence="2" id="KW-0808">Transferase</keyword>
<evidence type="ECO:0000313" key="3">
    <source>
        <dbReference type="Proteomes" id="UP000464178"/>
    </source>
</evidence>
<evidence type="ECO:0000259" key="1">
    <source>
        <dbReference type="PROSITE" id="PS51186"/>
    </source>
</evidence>
<dbReference type="Pfam" id="PF00583">
    <property type="entry name" value="Acetyltransf_1"/>
    <property type="match status" value="1"/>
</dbReference>
<dbReference type="EMBL" id="LR593886">
    <property type="protein sequence ID" value="VTR91017.1"/>
    <property type="molecule type" value="Genomic_DNA"/>
</dbReference>
<dbReference type="AlphaFoldDB" id="A0A6P2CR27"/>
<dbReference type="PROSITE" id="PS51186">
    <property type="entry name" value="GNAT"/>
    <property type="match status" value="1"/>
</dbReference>
<keyword evidence="3" id="KW-1185">Reference proteome</keyword>